<proteinExistence type="predicted"/>
<accession>A0ACC6RXN5</accession>
<organism evidence="1 2">
    <name type="scientific">Paraburkholderia unamae</name>
    <dbReference type="NCBI Taxonomy" id="219649"/>
    <lineage>
        <taxon>Bacteria</taxon>
        <taxon>Pseudomonadati</taxon>
        <taxon>Pseudomonadota</taxon>
        <taxon>Betaproteobacteria</taxon>
        <taxon>Burkholderiales</taxon>
        <taxon>Burkholderiaceae</taxon>
        <taxon>Paraburkholderia</taxon>
    </lineage>
</organism>
<evidence type="ECO:0000313" key="2">
    <source>
        <dbReference type="Proteomes" id="UP001392318"/>
    </source>
</evidence>
<dbReference type="EMBL" id="JAYMRU010000068">
    <property type="protein sequence ID" value="MEM5406261.1"/>
    <property type="molecule type" value="Genomic_DNA"/>
</dbReference>
<reference evidence="1" key="1">
    <citation type="submission" date="2024-01" db="EMBL/GenBank/DDBJ databases">
        <title>The diversity of rhizobia nodulating Mimosa spp. in eleven states of Brazil covering several biomes is determined by host plant, location, and edaphic factors.</title>
        <authorList>
            <person name="Rouws L."/>
            <person name="Barauna A."/>
            <person name="Beukes C."/>
            <person name="De Faria S.M."/>
            <person name="Gross E."/>
            <person name="Dos Reis Junior F.B."/>
            <person name="Simon M."/>
            <person name="Maluk M."/>
            <person name="Odee D.W."/>
            <person name="Kenicer G."/>
            <person name="Young J.P.W."/>
            <person name="Reis V.M."/>
            <person name="Zilli J."/>
            <person name="James E.K."/>
        </authorList>
    </citation>
    <scope>NUCLEOTIDE SEQUENCE</scope>
    <source>
        <strain evidence="1">JPY452</strain>
    </source>
</reference>
<protein>
    <submittedName>
        <fullName evidence="1">Zinc dependent phospholipase C family protein</fullName>
    </submittedName>
</protein>
<gene>
    <name evidence="1" type="ORF">VSR83_40855</name>
</gene>
<evidence type="ECO:0000313" key="1">
    <source>
        <dbReference type="EMBL" id="MEM5406261.1"/>
    </source>
</evidence>
<dbReference type="Proteomes" id="UP001392318">
    <property type="component" value="Unassembled WGS sequence"/>
</dbReference>
<comment type="caution">
    <text evidence="1">The sequence shown here is derived from an EMBL/GenBank/DDBJ whole genome shotgun (WGS) entry which is preliminary data.</text>
</comment>
<name>A0ACC6RXN5_9BURK</name>
<sequence>MPGHFTHIYTARRVADHLQAGNFPDWPQEGQAIFRFDPKTCGQAMADYPKMTAIGAIGPDLFYFNQDYNSPPLGYLSDELMLALSIYYYVDAAKEQDWEPLLIILDGVNSQLAGLLRFLIKLQKAWDDFVTGWNKTVGPIVDDFENLLDGLTGGVLNQFIVVVNELVVALKQIAEEELLTFKDIFTLFDTCVQKGFDEKLFLWSDMSHYRRPAGLVQAFVRQVERLMTEDARMGQESEDRGRQFLAFTLGYITHIGTDTVAHSFVNEQSGGPYRNHPQRHHLIENHIDAWNYRQAGDGGRNPPDSWGATDTYPELSMSALWFCVQRTKDDQGDERPDPLPDDPDERKKALDVDGEMPVWMSEAIVLAMIDAFQNHDHPKIMQGDGFQQAINASLITQLFELVTGAGPDKPIPQILDGIAPKPSFSVPTGFPLPWQIGVMYRVMISFYKLSYNGNWELQKPRKPPFIILPPEQDIEDVLQPPDLGGIDPSHPEDICSDIVSLLEWAVKELEAAVKLLGDLVRMINSPGTYLIRLGLYEAAMLVWDTVTKTHEVMAHTGFLLPHGEQRYGDGELRLPSEIDLPLITLGGTVDSAFRAALAANTDPFGNLDHNPDVIGVGHSVSDPSYP</sequence>
<keyword evidence="2" id="KW-1185">Reference proteome</keyword>